<dbReference type="AlphaFoldDB" id="A0A518DTY0"/>
<dbReference type="KEGG" id="lcre:Pla8534_31020"/>
<name>A0A518DTY0_9BACT</name>
<dbReference type="Gene3D" id="3.30.460.10">
    <property type="entry name" value="Beta Polymerase, domain 2"/>
    <property type="match status" value="1"/>
</dbReference>
<evidence type="ECO:0000313" key="2">
    <source>
        <dbReference type="Proteomes" id="UP000317648"/>
    </source>
</evidence>
<organism evidence="1 2">
    <name type="scientific">Lignipirellula cremea</name>
    <dbReference type="NCBI Taxonomy" id="2528010"/>
    <lineage>
        <taxon>Bacteria</taxon>
        <taxon>Pseudomonadati</taxon>
        <taxon>Planctomycetota</taxon>
        <taxon>Planctomycetia</taxon>
        <taxon>Pirellulales</taxon>
        <taxon>Pirellulaceae</taxon>
        <taxon>Lignipirellula</taxon>
    </lineage>
</organism>
<keyword evidence="2" id="KW-1185">Reference proteome</keyword>
<gene>
    <name evidence="1" type="ORF">Pla8534_31020</name>
</gene>
<reference evidence="1 2" key="1">
    <citation type="submission" date="2019-02" db="EMBL/GenBank/DDBJ databases">
        <title>Deep-cultivation of Planctomycetes and their phenomic and genomic characterization uncovers novel biology.</title>
        <authorList>
            <person name="Wiegand S."/>
            <person name="Jogler M."/>
            <person name="Boedeker C."/>
            <person name="Pinto D."/>
            <person name="Vollmers J."/>
            <person name="Rivas-Marin E."/>
            <person name="Kohn T."/>
            <person name="Peeters S.H."/>
            <person name="Heuer A."/>
            <person name="Rast P."/>
            <person name="Oberbeckmann S."/>
            <person name="Bunk B."/>
            <person name="Jeske O."/>
            <person name="Meyerdierks A."/>
            <person name="Storesund J.E."/>
            <person name="Kallscheuer N."/>
            <person name="Luecker S."/>
            <person name="Lage O.M."/>
            <person name="Pohl T."/>
            <person name="Merkel B.J."/>
            <person name="Hornburger P."/>
            <person name="Mueller R.-W."/>
            <person name="Bruemmer F."/>
            <person name="Labrenz M."/>
            <person name="Spormann A.M."/>
            <person name="Op den Camp H."/>
            <person name="Overmann J."/>
            <person name="Amann R."/>
            <person name="Jetten M.S.M."/>
            <person name="Mascher T."/>
            <person name="Medema M.H."/>
            <person name="Devos D.P."/>
            <person name="Kaster A.-K."/>
            <person name="Ovreas L."/>
            <person name="Rohde M."/>
            <person name="Galperin M.Y."/>
            <person name="Jogler C."/>
        </authorList>
    </citation>
    <scope>NUCLEOTIDE SEQUENCE [LARGE SCALE GENOMIC DNA]</scope>
    <source>
        <strain evidence="1 2">Pla85_3_4</strain>
    </source>
</reference>
<dbReference type="InterPro" id="IPR043519">
    <property type="entry name" value="NT_sf"/>
</dbReference>
<protein>
    <recommendedName>
        <fullName evidence="3">Protein-PII uridylyltransferase N-terminal domain-containing protein</fullName>
    </recommendedName>
</protein>
<dbReference type="RefSeq" id="WP_145054045.1">
    <property type="nucleotide sequence ID" value="NZ_CP036433.1"/>
</dbReference>
<accession>A0A518DTY0</accession>
<evidence type="ECO:0000313" key="1">
    <source>
        <dbReference type="EMBL" id="QDU95287.1"/>
    </source>
</evidence>
<evidence type="ECO:0008006" key="3">
    <source>
        <dbReference type="Google" id="ProtNLM"/>
    </source>
</evidence>
<proteinExistence type="predicted"/>
<dbReference type="SUPFAM" id="SSF81301">
    <property type="entry name" value="Nucleotidyltransferase"/>
    <property type="match status" value="1"/>
</dbReference>
<dbReference type="Proteomes" id="UP000317648">
    <property type="component" value="Chromosome"/>
</dbReference>
<dbReference type="EMBL" id="CP036433">
    <property type="protein sequence ID" value="QDU95287.1"/>
    <property type="molecule type" value="Genomic_DNA"/>
</dbReference>
<sequence>MTSDLADWRQLPAIARGRAWSLQVLQTFRQALEHECADSAVVAVAASGSLGRWEARPGSDCDTIVLVQNDASVSDREQAMACVNRAVGSTPLIASKPQGVFATPVSLAELVVPAARGQIDESLPLYGKRIQLLLDSQPAVGDAAYGATLDAILEWWSHGFVQEESGKRWTALLNDVVRYWRSYCVSRQWDFSPAGGGWLPRDIKLRHSRLLMCAAMLALLGKTGQLPRGQRGWLLDRLADPPLERLARMYEAFDEREQFFTLATCYDRFLAALENETLQTEWAAALPQGPGDLGQAPASYRQMKENADRFKEEIARFFLARHQVWPRFIERLLL</sequence>
<dbReference type="OrthoDB" id="282014at2"/>